<dbReference type="Proteomes" id="UP000626092">
    <property type="component" value="Unassembled WGS sequence"/>
</dbReference>
<evidence type="ECO:0000313" key="2">
    <source>
        <dbReference type="Proteomes" id="UP000626092"/>
    </source>
</evidence>
<gene>
    <name evidence="1" type="ORF">RHSIM_Rhsim10G0206100</name>
</gene>
<sequence length="80" mass="9358">MHLGRYAMRLRHTLMRQGTFFYVLSPYVRVTQLSDVNAYFPLVALWTWGSFCLVPVELAYFDHGGILHYVIRKLLGDAKH</sequence>
<protein>
    <submittedName>
        <fullName evidence="1">Uncharacterized protein</fullName>
    </submittedName>
</protein>
<name>A0A834G962_RHOSS</name>
<dbReference type="OrthoDB" id="10282335at2759"/>
<evidence type="ECO:0000313" key="1">
    <source>
        <dbReference type="EMBL" id="KAF7129070.1"/>
    </source>
</evidence>
<keyword evidence="2" id="KW-1185">Reference proteome</keyword>
<comment type="caution">
    <text evidence="1">The sequence shown here is derived from an EMBL/GenBank/DDBJ whole genome shotgun (WGS) entry which is preliminary data.</text>
</comment>
<dbReference type="EMBL" id="WJXA01000010">
    <property type="protein sequence ID" value="KAF7129070.1"/>
    <property type="molecule type" value="Genomic_DNA"/>
</dbReference>
<organism evidence="1 2">
    <name type="scientific">Rhododendron simsii</name>
    <name type="common">Sims's rhododendron</name>
    <dbReference type="NCBI Taxonomy" id="118357"/>
    <lineage>
        <taxon>Eukaryota</taxon>
        <taxon>Viridiplantae</taxon>
        <taxon>Streptophyta</taxon>
        <taxon>Embryophyta</taxon>
        <taxon>Tracheophyta</taxon>
        <taxon>Spermatophyta</taxon>
        <taxon>Magnoliopsida</taxon>
        <taxon>eudicotyledons</taxon>
        <taxon>Gunneridae</taxon>
        <taxon>Pentapetalae</taxon>
        <taxon>asterids</taxon>
        <taxon>Ericales</taxon>
        <taxon>Ericaceae</taxon>
        <taxon>Ericoideae</taxon>
        <taxon>Rhodoreae</taxon>
        <taxon>Rhododendron</taxon>
    </lineage>
</organism>
<proteinExistence type="predicted"/>
<dbReference type="AlphaFoldDB" id="A0A834G962"/>
<reference evidence="1" key="1">
    <citation type="submission" date="2019-11" db="EMBL/GenBank/DDBJ databases">
        <authorList>
            <person name="Liu Y."/>
            <person name="Hou J."/>
            <person name="Li T.-Q."/>
            <person name="Guan C.-H."/>
            <person name="Wu X."/>
            <person name="Wu H.-Z."/>
            <person name="Ling F."/>
            <person name="Zhang R."/>
            <person name="Shi X.-G."/>
            <person name="Ren J.-P."/>
            <person name="Chen E.-F."/>
            <person name="Sun J.-M."/>
        </authorList>
    </citation>
    <scope>NUCLEOTIDE SEQUENCE</scope>
    <source>
        <strain evidence="1">Adult_tree_wgs_1</strain>
        <tissue evidence="1">Leaves</tissue>
    </source>
</reference>
<accession>A0A834G962</accession>